<dbReference type="InterPro" id="IPR002543">
    <property type="entry name" value="FtsK_dom"/>
</dbReference>
<dbReference type="Pfam" id="PF01580">
    <property type="entry name" value="FtsK_SpoIIIE"/>
    <property type="match status" value="1"/>
</dbReference>
<dbReference type="GO" id="GO:0003677">
    <property type="term" value="F:DNA binding"/>
    <property type="evidence" value="ECO:0007669"/>
    <property type="project" value="InterPro"/>
</dbReference>
<dbReference type="InterPro" id="IPR027417">
    <property type="entry name" value="P-loop_NTPase"/>
</dbReference>
<keyword evidence="1 3" id="KW-0547">Nucleotide-binding</keyword>
<evidence type="ECO:0000313" key="8">
    <source>
        <dbReference type="Proteomes" id="UP000095743"/>
    </source>
</evidence>
<feature type="region of interest" description="Disordered" evidence="4">
    <location>
        <begin position="543"/>
        <end position="590"/>
    </location>
</feature>
<dbReference type="SUPFAM" id="SSF52540">
    <property type="entry name" value="P-loop containing nucleoside triphosphate hydrolases"/>
    <property type="match status" value="1"/>
</dbReference>
<sequence length="672" mass="75391">MTKNELEKFTDSITDFFAKTACISLMVGGGSIFIMRTSFIENYPDLKSYAIEGQKVGFSLFVMIITGYFAWLNRTKLFEWLINMIGKIWKEMFTGVKTMLSGSFSLKNLKRLNDENMDFEMDDEGDPKGNQGLKGLPNLEIFPPQPKMEFEKNGAVVAKSLPEGFKRMGVADEVIQGIKVVSVNDGPSSALIEIDLPNGLKQSTIEGYAKDLEAALGVPSLEIIKGSAAGRAGIIVGSQNRVPVYLRSILESKEFKLARRKMILPIPIGIDPKGNIVFADLTKFPHALVAGATNSGKSVWLNALISTLSYLTGPDELRLLLTDPKRVEFHIYEPLPHVARIEKDAEKAVLMKQELVKEMDLRYKLFEKVKVRNIEAYNEKVPKEQRLPYIVDVVDEYYDLMMVGGKDVLEPLFVRLGQLARAAGIHLVIATQRPSVDVITGVLKGNLPTRICFSLTTQSDYSTVFGAEKGLNFKLRGFGDGVARIEGRLEGNLRFQGAAVSIKDSEVEKSIMDLASYWRENSNELIPEFINPALADPSLVVENQEEDNKASKKKVKSVSEESTRETEDVYEKVDTEEVADEEEFDQDHGEKSDLEYQVALQILEEIDKTPDGKEIIVSANKIRTKLRKNKNDIQSVFDKYVNEKHIESVPGRGYRVIDEEAFYRLCDEFEAS</sequence>
<keyword evidence="2 3" id="KW-0067">ATP-binding</keyword>
<dbReference type="Proteomes" id="UP000095743">
    <property type="component" value="Chromosome"/>
</dbReference>
<keyword evidence="8" id="KW-1185">Reference proteome</keyword>
<organism evidence="7 8">
    <name type="scientific">Geosporobacter ferrireducens</name>
    <dbReference type="NCBI Taxonomy" id="1424294"/>
    <lineage>
        <taxon>Bacteria</taxon>
        <taxon>Bacillati</taxon>
        <taxon>Bacillota</taxon>
        <taxon>Clostridia</taxon>
        <taxon>Peptostreptococcales</taxon>
        <taxon>Thermotaleaceae</taxon>
        <taxon>Geosporobacter</taxon>
    </lineage>
</organism>
<dbReference type="GO" id="GO:0016020">
    <property type="term" value="C:membrane"/>
    <property type="evidence" value="ECO:0007669"/>
    <property type="project" value="UniProtKB-SubCell"/>
</dbReference>
<dbReference type="PANTHER" id="PTHR22683">
    <property type="entry name" value="SPORULATION PROTEIN RELATED"/>
    <property type="match status" value="1"/>
</dbReference>
<evidence type="ECO:0000313" key="7">
    <source>
        <dbReference type="EMBL" id="AOT68334.1"/>
    </source>
</evidence>
<feature type="transmembrane region" description="Helical" evidence="5">
    <location>
        <begin position="56"/>
        <end position="72"/>
    </location>
</feature>
<evidence type="ECO:0000256" key="3">
    <source>
        <dbReference type="PROSITE-ProRule" id="PRU00289"/>
    </source>
</evidence>
<dbReference type="STRING" id="1424294.Gferi_01240"/>
<dbReference type="GO" id="GO:0005524">
    <property type="term" value="F:ATP binding"/>
    <property type="evidence" value="ECO:0007669"/>
    <property type="project" value="UniProtKB-UniRule"/>
</dbReference>
<evidence type="ECO:0000256" key="4">
    <source>
        <dbReference type="SAM" id="MobiDB-lite"/>
    </source>
</evidence>
<name>A0A1D8GBQ4_9FIRM</name>
<keyword evidence="5" id="KW-0472">Membrane</keyword>
<accession>A0A1D8GBQ4</accession>
<feature type="binding site" evidence="3">
    <location>
        <begin position="291"/>
        <end position="298"/>
    </location>
    <ligand>
        <name>ATP</name>
        <dbReference type="ChEBI" id="CHEBI:30616"/>
    </ligand>
</feature>
<evidence type="ECO:0000256" key="5">
    <source>
        <dbReference type="SAM" id="Phobius"/>
    </source>
</evidence>
<evidence type="ECO:0000259" key="6">
    <source>
        <dbReference type="PROSITE" id="PS50901"/>
    </source>
</evidence>
<dbReference type="RefSeq" id="WP_069973887.1">
    <property type="nucleotide sequence ID" value="NZ_CP017269.1"/>
</dbReference>
<dbReference type="EMBL" id="CP017269">
    <property type="protein sequence ID" value="AOT68334.1"/>
    <property type="molecule type" value="Genomic_DNA"/>
</dbReference>
<dbReference type="InterPro" id="IPR050206">
    <property type="entry name" value="FtsK/SpoIIIE/SftA"/>
</dbReference>
<dbReference type="Gene3D" id="3.30.980.40">
    <property type="match status" value="1"/>
</dbReference>
<dbReference type="AlphaFoldDB" id="A0A1D8GBQ4"/>
<dbReference type="OrthoDB" id="9807790at2"/>
<keyword evidence="5" id="KW-0812">Transmembrane</keyword>
<evidence type="ECO:0000256" key="1">
    <source>
        <dbReference type="ARBA" id="ARBA00022741"/>
    </source>
</evidence>
<feature type="transmembrane region" description="Helical" evidence="5">
    <location>
        <begin position="16"/>
        <end position="35"/>
    </location>
</feature>
<dbReference type="PROSITE" id="PS50901">
    <property type="entry name" value="FTSK"/>
    <property type="match status" value="1"/>
</dbReference>
<dbReference type="PANTHER" id="PTHR22683:SF41">
    <property type="entry name" value="DNA TRANSLOCASE FTSK"/>
    <property type="match status" value="1"/>
</dbReference>
<dbReference type="KEGG" id="gfe:Gferi_01240"/>
<feature type="domain" description="FtsK" evidence="6">
    <location>
        <begin position="274"/>
        <end position="462"/>
    </location>
</feature>
<feature type="compositionally biased region" description="Acidic residues" evidence="4">
    <location>
        <begin position="576"/>
        <end position="585"/>
    </location>
</feature>
<feature type="compositionally biased region" description="Basic and acidic residues" evidence="4">
    <location>
        <begin position="557"/>
        <end position="575"/>
    </location>
</feature>
<protein>
    <recommendedName>
        <fullName evidence="6">FtsK domain-containing protein</fullName>
    </recommendedName>
</protein>
<reference evidence="7 8" key="1">
    <citation type="submission" date="2016-09" db="EMBL/GenBank/DDBJ databases">
        <title>Genomic analysis reveals versatility of anaerobic energy metabolism of Geosporobacter ferrireducens IRF9 of phylum Firmicutes.</title>
        <authorList>
            <person name="Kim S.-J."/>
        </authorList>
    </citation>
    <scope>NUCLEOTIDE SEQUENCE [LARGE SCALE GENOMIC DNA]</scope>
    <source>
        <strain evidence="7 8">IRF9</strain>
    </source>
</reference>
<proteinExistence type="predicted"/>
<evidence type="ECO:0000256" key="2">
    <source>
        <dbReference type="ARBA" id="ARBA00022840"/>
    </source>
</evidence>
<keyword evidence="5" id="KW-1133">Transmembrane helix</keyword>
<dbReference type="Gene3D" id="3.40.50.300">
    <property type="entry name" value="P-loop containing nucleotide triphosphate hydrolases"/>
    <property type="match status" value="1"/>
</dbReference>
<gene>
    <name evidence="7" type="ORF">Gferi_01240</name>
</gene>